<keyword evidence="1" id="KW-0812">Transmembrane</keyword>
<feature type="transmembrane region" description="Helical" evidence="1">
    <location>
        <begin position="77"/>
        <end position="95"/>
    </location>
</feature>
<comment type="caution">
    <text evidence="2">The sequence shown here is derived from an EMBL/GenBank/DDBJ whole genome shotgun (WGS) entry which is preliminary data.</text>
</comment>
<sequence length="96" mass="10591">MSIFPESTRLRVVQPLLARHALSPDDAEPVKIANAEEREALDYLIAHGIVGEGAPGRYYVHVAALDADIAATRRRRAWIWLGIAVAIALAAILFYR</sequence>
<keyword evidence="3" id="KW-1185">Reference proteome</keyword>
<gene>
    <name evidence="2" type="ORF">EV664_104189</name>
</gene>
<keyword evidence="1" id="KW-1133">Transmembrane helix</keyword>
<dbReference type="OrthoDB" id="7568222at2"/>
<name>A0A4R6FSE4_9SPHN</name>
<dbReference type="EMBL" id="SNWD01000004">
    <property type="protein sequence ID" value="TDN83705.1"/>
    <property type="molecule type" value="Genomic_DNA"/>
</dbReference>
<evidence type="ECO:0000313" key="3">
    <source>
        <dbReference type="Proteomes" id="UP000295493"/>
    </source>
</evidence>
<organism evidence="2 3">
    <name type="scientific">Stakelama pacifica</name>
    <dbReference type="NCBI Taxonomy" id="517720"/>
    <lineage>
        <taxon>Bacteria</taxon>
        <taxon>Pseudomonadati</taxon>
        <taxon>Pseudomonadota</taxon>
        <taxon>Alphaproteobacteria</taxon>
        <taxon>Sphingomonadales</taxon>
        <taxon>Sphingomonadaceae</taxon>
        <taxon>Stakelama</taxon>
    </lineage>
</organism>
<dbReference type="AlphaFoldDB" id="A0A4R6FSE4"/>
<evidence type="ECO:0000313" key="2">
    <source>
        <dbReference type="EMBL" id="TDN83705.1"/>
    </source>
</evidence>
<protein>
    <submittedName>
        <fullName evidence="2">Uncharacterized protein</fullName>
    </submittedName>
</protein>
<dbReference type="RefSeq" id="WP_133495247.1">
    <property type="nucleotide sequence ID" value="NZ_BMLU01000004.1"/>
</dbReference>
<reference evidence="2 3" key="1">
    <citation type="submission" date="2019-03" db="EMBL/GenBank/DDBJ databases">
        <title>Genomic Encyclopedia of Type Strains, Phase IV (KMG-IV): sequencing the most valuable type-strain genomes for metagenomic binning, comparative biology and taxonomic classification.</title>
        <authorList>
            <person name="Goeker M."/>
        </authorList>
    </citation>
    <scope>NUCLEOTIDE SEQUENCE [LARGE SCALE GENOMIC DNA]</scope>
    <source>
        <strain evidence="2 3">DSM 25059</strain>
    </source>
</reference>
<proteinExistence type="predicted"/>
<accession>A0A4R6FSE4</accession>
<keyword evidence="1" id="KW-0472">Membrane</keyword>
<dbReference type="Proteomes" id="UP000295493">
    <property type="component" value="Unassembled WGS sequence"/>
</dbReference>
<evidence type="ECO:0000256" key="1">
    <source>
        <dbReference type="SAM" id="Phobius"/>
    </source>
</evidence>